<organism evidence="2">
    <name type="scientific">Lotharella globosa</name>
    <dbReference type="NCBI Taxonomy" id="91324"/>
    <lineage>
        <taxon>Eukaryota</taxon>
        <taxon>Sar</taxon>
        <taxon>Rhizaria</taxon>
        <taxon>Cercozoa</taxon>
        <taxon>Chlorarachniophyceae</taxon>
        <taxon>Lotharella</taxon>
    </lineage>
</organism>
<reference evidence="2" key="1">
    <citation type="submission" date="2021-01" db="EMBL/GenBank/DDBJ databases">
        <authorList>
            <person name="Corre E."/>
            <person name="Pelletier E."/>
            <person name="Niang G."/>
            <person name="Scheremetjew M."/>
            <person name="Finn R."/>
            <person name="Kale V."/>
            <person name="Holt S."/>
            <person name="Cochrane G."/>
            <person name="Meng A."/>
            <person name="Brown T."/>
            <person name="Cohen L."/>
        </authorList>
    </citation>
    <scope>NUCLEOTIDE SEQUENCE</scope>
    <source>
        <strain evidence="2">CCCM811</strain>
    </source>
</reference>
<evidence type="ECO:0000313" key="2">
    <source>
        <dbReference type="EMBL" id="CAE0676322.1"/>
    </source>
</evidence>
<dbReference type="EMBL" id="HBIV01039574">
    <property type="protein sequence ID" value="CAE0676322.1"/>
    <property type="molecule type" value="Transcribed_RNA"/>
</dbReference>
<gene>
    <name evidence="2" type="ORF">LGLO00237_LOCUS28100</name>
</gene>
<name>A0A7S3Z9M6_9EUKA</name>
<feature type="region of interest" description="Disordered" evidence="1">
    <location>
        <begin position="1"/>
        <end position="27"/>
    </location>
</feature>
<accession>A0A7S3Z9M6</accession>
<protein>
    <submittedName>
        <fullName evidence="2">Uncharacterized protein</fullName>
    </submittedName>
</protein>
<dbReference type="AlphaFoldDB" id="A0A7S3Z9M6"/>
<proteinExistence type="predicted"/>
<evidence type="ECO:0000256" key="1">
    <source>
        <dbReference type="SAM" id="MobiDB-lite"/>
    </source>
</evidence>
<sequence>MSGASPKSHGTEQMAATPHAPTPSQAPHVVPEFQLSSTATAELDSLAEKQHPSVRMTKITARTTAGESAWAARDDIQTILAFMQGRYPIWGTDTSLRAIDKAFDSLRLDGKGLSGIDASEVRRLLRRRGSIERALFNFRSSRAQGRLKATRRCFHK</sequence>